<feature type="domain" description="SnoaL-like" evidence="1">
    <location>
        <begin position="8"/>
        <end position="103"/>
    </location>
</feature>
<proteinExistence type="predicted"/>
<protein>
    <submittedName>
        <fullName evidence="2">Nuclear transport factor 2 family protein</fullName>
    </submittedName>
</protein>
<organism evidence="2 3">
    <name type="scientific">Roseobacter ponti</name>
    <dbReference type="NCBI Taxonomy" id="1891787"/>
    <lineage>
        <taxon>Bacteria</taxon>
        <taxon>Pseudomonadati</taxon>
        <taxon>Pseudomonadota</taxon>
        <taxon>Alphaproteobacteria</taxon>
        <taxon>Rhodobacterales</taxon>
        <taxon>Roseobacteraceae</taxon>
        <taxon>Roseobacter</taxon>
    </lineage>
</organism>
<dbReference type="KEGG" id="rpon:G3256_04770"/>
<gene>
    <name evidence="2" type="ORF">G3256_04770</name>
</gene>
<evidence type="ECO:0000259" key="1">
    <source>
        <dbReference type="Pfam" id="PF12680"/>
    </source>
</evidence>
<dbReference type="Pfam" id="PF12680">
    <property type="entry name" value="SnoaL_2"/>
    <property type="match status" value="1"/>
</dbReference>
<accession>A0A858SRK0</accession>
<evidence type="ECO:0000313" key="3">
    <source>
        <dbReference type="Proteomes" id="UP000503308"/>
    </source>
</evidence>
<dbReference type="Gene3D" id="3.10.450.50">
    <property type="match status" value="1"/>
</dbReference>
<keyword evidence="3" id="KW-1185">Reference proteome</keyword>
<dbReference type="AlphaFoldDB" id="A0A858SRK0"/>
<dbReference type="InterPro" id="IPR037401">
    <property type="entry name" value="SnoaL-like"/>
</dbReference>
<evidence type="ECO:0000313" key="2">
    <source>
        <dbReference type="EMBL" id="QJF50518.1"/>
    </source>
</evidence>
<reference evidence="2 3" key="1">
    <citation type="submission" date="2020-02" db="EMBL/GenBank/DDBJ databases">
        <title>Genome sequence of Roseobacter ponti.</title>
        <authorList>
            <person name="Hollensteiner J."/>
            <person name="Schneider D."/>
            <person name="Poehlein A."/>
            <person name="Daniel R."/>
        </authorList>
    </citation>
    <scope>NUCLEOTIDE SEQUENCE [LARGE SCALE GENOMIC DNA]</scope>
    <source>
        <strain evidence="2 3">DSM 106830</strain>
    </source>
</reference>
<sequence length="126" mass="13795">MTPQQKADAYTAAWNSRDPSQVARHFTPGATIVINRGDPHTGTSALEAMAAGFHAEFPDLHLTCDGVRAGGDHIIYLWTLEGHHAETGNPCRVGGWEEWDLDDAMQVTASKGWFDAEDYQRQVDGA</sequence>
<dbReference type="InterPro" id="IPR011944">
    <property type="entry name" value="Steroid_delta5-4_isomerase"/>
</dbReference>
<dbReference type="InterPro" id="IPR032710">
    <property type="entry name" value="NTF2-like_dom_sf"/>
</dbReference>
<name>A0A858SRK0_9RHOB</name>
<dbReference type="NCBIfam" id="TIGR02246">
    <property type="entry name" value="SgcJ/EcaC family oxidoreductase"/>
    <property type="match status" value="1"/>
</dbReference>
<dbReference type="Proteomes" id="UP000503308">
    <property type="component" value="Chromosome"/>
</dbReference>
<dbReference type="RefSeq" id="WP_169639735.1">
    <property type="nucleotide sequence ID" value="NZ_CP048788.1"/>
</dbReference>
<dbReference type="EMBL" id="CP048788">
    <property type="protein sequence ID" value="QJF50518.1"/>
    <property type="molecule type" value="Genomic_DNA"/>
</dbReference>
<dbReference type="SUPFAM" id="SSF54427">
    <property type="entry name" value="NTF2-like"/>
    <property type="match status" value="1"/>
</dbReference>